<protein>
    <submittedName>
        <fullName evidence="1">Uncharacterized protein</fullName>
    </submittedName>
</protein>
<evidence type="ECO:0000313" key="2">
    <source>
        <dbReference type="Proteomes" id="UP000297549"/>
    </source>
</evidence>
<dbReference type="CDD" id="cd02019">
    <property type="entry name" value="NK"/>
    <property type="match status" value="1"/>
</dbReference>
<dbReference type="Gene3D" id="3.40.50.300">
    <property type="entry name" value="P-loop containing nucleotide triphosphate hydrolases"/>
    <property type="match status" value="1"/>
</dbReference>
<dbReference type="SUPFAM" id="SSF52540">
    <property type="entry name" value="P-loop containing nucleoside triphosphate hydrolases"/>
    <property type="match status" value="1"/>
</dbReference>
<sequence length="184" mass="20420">MVHLIGLSGKRGSGKDTVARLIQQLQPERHWQILSFGDAIKAVCATLAGEGAAPYYSQTGKAELLPDFGRTRGEMLQQVGAALRGWDYEIWVKAFFARLPPGQCVLVPDVRFPNEAQPILDRGGLMLRVEGDPLRQQGDGTRDDTHPSETVMDTYEQFTTVLHNTGSREALRRQVEQLVLPLLP</sequence>
<keyword evidence="2" id="KW-1185">Reference proteome</keyword>
<dbReference type="RefSeq" id="WP_135463536.1">
    <property type="nucleotide sequence ID" value="NZ_SRLC01000001.1"/>
</dbReference>
<name>A0A4Z0Q7A3_9BACT</name>
<gene>
    <name evidence="1" type="ORF">E5K00_12425</name>
</gene>
<reference evidence="1 2" key="1">
    <citation type="submission" date="2019-04" db="EMBL/GenBank/DDBJ databases">
        <authorList>
            <person name="Feng G."/>
            <person name="Zhang J."/>
            <person name="Zhu H."/>
        </authorList>
    </citation>
    <scope>NUCLEOTIDE SEQUENCE [LARGE SCALE GENOMIC DNA]</scope>
    <source>
        <strain evidence="1 2">JCM 31653</strain>
    </source>
</reference>
<dbReference type="Proteomes" id="UP000297549">
    <property type="component" value="Unassembled WGS sequence"/>
</dbReference>
<dbReference type="OrthoDB" id="877829at2"/>
<dbReference type="AlphaFoldDB" id="A0A4Z0Q7A3"/>
<comment type="caution">
    <text evidence="1">The sequence shown here is derived from an EMBL/GenBank/DDBJ whole genome shotgun (WGS) entry which is preliminary data.</text>
</comment>
<evidence type="ECO:0000313" key="1">
    <source>
        <dbReference type="EMBL" id="TGE25957.1"/>
    </source>
</evidence>
<accession>A0A4Z0Q7A3</accession>
<dbReference type="InterPro" id="IPR027417">
    <property type="entry name" value="P-loop_NTPase"/>
</dbReference>
<organism evidence="1 2">
    <name type="scientific">Hymenobacter aquaticus</name>
    <dbReference type="NCBI Taxonomy" id="1867101"/>
    <lineage>
        <taxon>Bacteria</taxon>
        <taxon>Pseudomonadati</taxon>
        <taxon>Bacteroidota</taxon>
        <taxon>Cytophagia</taxon>
        <taxon>Cytophagales</taxon>
        <taxon>Hymenobacteraceae</taxon>
        <taxon>Hymenobacter</taxon>
    </lineage>
</organism>
<dbReference type="EMBL" id="SRLC01000001">
    <property type="protein sequence ID" value="TGE25957.1"/>
    <property type="molecule type" value="Genomic_DNA"/>
</dbReference>
<proteinExistence type="predicted"/>